<feature type="compositionally biased region" description="Low complexity" evidence="1">
    <location>
        <begin position="443"/>
        <end position="456"/>
    </location>
</feature>
<dbReference type="Proteomes" id="UP001279734">
    <property type="component" value="Unassembled WGS sequence"/>
</dbReference>
<feature type="compositionally biased region" description="Gly residues" evidence="1">
    <location>
        <begin position="1019"/>
        <end position="1030"/>
    </location>
</feature>
<feature type="compositionally biased region" description="Polar residues" evidence="1">
    <location>
        <begin position="746"/>
        <end position="759"/>
    </location>
</feature>
<feature type="compositionally biased region" description="Basic and acidic residues" evidence="1">
    <location>
        <begin position="77"/>
        <end position="120"/>
    </location>
</feature>
<accession>A0AAD3XX46</accession>
<dbReference type="PANTHER" id="PTHR34837:SF1">
    <property type="entry name" value="LOW PROTEIN: ZINC FINGER CCCH DOMAIN PROTEIN"/>
    <property type="match status" value="1"/>
</dbReference>
<keyword evidence="3" id="KW-1185">Reference proteome</keyword>
<feature type="compositionally biased region" description="Basic and acidic residues" evidence="1">
    <location>
        <begin position="421"/>
        <end position="431"/>
    </location>
</feature>
<evidence type="ECO:0000256" key="1">
    <source>
        <dbReference type="SAM" id="MobiDB-lite"/>
    </source>
</evidence>
<organism evidence="2 3">
    <name type="scientific">Nepenthes gracilis</name>
    <name type="common">Slender pitcher plant</name>
    <dbReference type="NCBI Taxonomy" id="150966"/>
    <lineage>
        <taxon>Eukaryota</taxon>
        <taxon>Viridiplantae</taxon>
        <taxon>Streptophyta</taxon>
        <taxon>Embryophyta</taxon>
        <taxon>Tracheophyta</taxon>
        <taxon>Spermatophyta</taxon>
        <taxon>Magnoliopsida</taxon>
        <taxon>eudicotyledons</taxon>
        <taxon>Gunneridae</taxon>
        <taxon>Pentapetalae</taxon>
        <taxon>Caryophyllales</taxon>
        <taxon>Nepenthaceae</taxon>
        <taxon>Nepenthes</taxon>
    </lineage>
</organism>
<comment type="caution">
    <text evidence="2">The sequence shown here is derived from an EMBL/GenBank/DDBJ whole genome shotgun (WGS) entry which is preliminary data.</text>
</comment>
<feature type="region of interest" description="Disordered" evidence="1">
    <location>
        <begin position="202"/>
        <end position="504"/>
    </location>
</feature>
<feature type="compositionally biased region" description="Basic and acidic residues" evidence="1">
    <location>
        <begin position="230"/>
        <end position="296"/>
    </location>
</feature>
<feature type="compositionally biased region" description="Basic and acidic residues" evidence="1">
    <location>
        <begin position="547"/>
        <end position="558"/>
    </location>
</feature>
<feature type="region of interest" description="Disordered" evidence="1">
    <location>
        <begin position="1"/>
        <end position="172"/>
    </location>
</feature>
<feature type="compositionally biased region" description="Basic and acidic residues" evidence="1">
    <location>
        <begin position="128"/>
        <end position="172"/>
    </location>
</feature>
<dbReference type="AlphaFoldDB" id="A0AAD3XX46"/>
<reference evidence="2" key="1">
    <citation type="submission" date="2023-05" db="EMBL/GenBank/DDBJ databases">
        <title>Nepenthes gracilis genome sequencing.</title>
        <authorList>
            <person name="Fukushima K."/>
        </authorList>
    </citation>
    <scope>NUCLEOTIDE SEQUENCE</scope>
    <source>
        <strain evidence="2">SING2019-196</strain>
    </source>
</reference>
<evidence type="ECO:0000313" key="2">
    <source>
        <dbReference type="EMBL" id="GMH19694.1"/>
    </source>
</evidence>
<sequence>MVRSSRIKLGKQSSREARDYSDSEKGLSLKDKMGKGSASGEKRKLDSKSMENKDSVGCRNDEYLEGYGVSSSKKRKEKVDEDRWTGGDFQREASKTERNLKDSKGLGDSKSSRSSRRDDNLGLGVDGEGGKRSGSKAEPKHHTSDGKEKNEKEVGSERERKVKDITRSERLLDGEVRTDIMGCEGSTKLGYREEHTAKHVAVDIGLSPTDDSRNPELVREVERRVKRKRESSGDGDKHPDGVRDLDDRRLSSRGETAKSGRYKDEVQKGKYREDVEKDSGRSNDKHSRNEKKELGIPHRKSKLHDSRDHDRSCHNLDRHDHDRQHSDRDHGPDRDCERGRDRSRDLDQRRDWDRDRDLDRERYRREHGRDRIHDCGQEWDRSGRDYTSHLNNKSSQYKEESGRKRSSNDYGDLYNNKSKIAKVEGGTDMKRSLSRKAYMDNVTSSGRTRTSPSSKSHISIDGYRGATHEDFKHGDSKRGATSKSETLEKVSEYQPTDKHAKLDDNHLSDLSAERASCLKALPTELTEISFPPTNVNHKYTNRTAGRKSLDVDEAERRSPGSNDARFYHKSGKGNASSLVPELPRFRNGGDSPSFLGSMGEEGRIYSTGHHRRSVDLNIGRAHGNTWKGALNWPSPLPNGFMPFPPGPHGPPHGLFPGMIPQFPPPIYSVRPSMEMNHHGIPYMHDADRFSSHVSPFGWPNIAEGSGAHFRFWDTNNGVSRDESPLSGTGHLSNGLVWETNTDTQNQNGTMNLGSGSQKDGQVKKTSAEETNFEGNFPDAQGKGVAMKMSNGSSQSKEALASPTKVAREKTPELSPVDDAARSLRSYLSKLDIAVDLVHRELYDQFRNLVEGEHIEDAYEDVIDHVPSEESAGIPTRGFTLFPTVEDSLFQRAMDLYKAESRRSMLMSGRLNRPIPLASEGNGVVQTSVREEEMDKPDCGTSGQDIREQALTTVDLIKPEGSISTPDVEVPENLSLKSRGLEMQTSILENTKSQAGVLSDEGMPQNAGITNETKVTFVGQGSGSSGGGSGGESSTCAEPQLGGTVSGPLNLLHGSVTGCEALILNRIHPDPESIH</sequence>
<dbReference type="EMBL" id="BSYO01000021">
    <property type="protein sequence ID" value="GMH19694.1"/>
    <property type="molecule type" value="Genomic_DNA"/>
</dbReference>
<evidence type="ECO:0000313" key="3">
    <source>
        <dbReference type="Proteomes" id="UP001279734"/>
    </source>
</evidence>
<feature type="compositionally biased region" description="Basic and acidic residues" evidence="1">
    <location>
        <begin position="485"/>
        <end position="504"/>
    </location>
</feature>
<protein>
    <submittedName>
        <fullName evidence="2">Uncharacterized protein</fullName>
    </submittedName>
</protein>
<gene>
    <name evidence="2" type="ORF">Nepgr_021535</name>
</gene>
<feature type="region of interest" description="Disordered" evidence="1">
    <location>
        <begin position="1016"/>
        <end position="1040"/>
    </location>
</feature>
<name>A0AAD3XX46_NEPGR</name>
<proteinExistence type="predicted"/>
<feature type="compositionally biased region" description="Basic and acidic residues" evidence="1">
    <location>
        <begin position="466"/>
        <end position="478"/>
    </location>
</feature>
<feature type="compositionally biased region" description="Basic and acidic residues" evidence="1">
    <location>
        <begin position="396"/>
        <end position="407"/>
    </location>
</feature>
<feature type="compositionally biased region" description="Basic and acidic residues" evidence="1">
    <location>
        <begin position="210"/>
        <end position="223"/>
    </location>
</feature>
<feature type="compositionally biased region" description="Basic and acidic residues" evidence="1">
    <location>
        <begin position="13"/>
        <end position="62"/>
    </location>
</feature>
<feature type="region of interest" description="Disordered" evidence="1">
    <location>
        <begin position="535"/>
        <end position="594"/>
    </location>
</feature>
<dbReference type="PANTHER" id="PTHR34837">
    <property type="entry name" value="OS05G0595500 PROTEIN"/>
    <property type="match status" value="1"/>
</dbReference>
<feature type="compositionally biased region" description="Basic and acidic residues" evidence="1">
    <location>
        <begin position="303"/>
        <end position="387"/>
    </location>
</feature>
<feature type="region of interest" description="Disordered" evidence="1">
    <location>
        <begin position="746"/>
        <end position="817"/>
    </location>
</feature>